<dbReference type="SMART" id="SM00181">
    <property type="entry name" value="EGF"/>
    <property type="match status" value="15"/>
</dbReference>
<feature type="domain" description="EMI" evidence="9">
    <location>
        <begin position="315"/>
        <end position="392"/>
    </location>
</feature>
<dbReference type="PROSITE" id="PS00022">
    <property type="entry name" value="EGF_1"/>
    <property type="match status" value="12"/>
</dbReference>
<feature type="compositionally biased region" description="Polar residues" evidence="6">
    <location>
        <begin position="151"/>
        <end position="162"/>
    </location>
</feature>
<feature type="domain" description="EGF-like" evidence="8">
    <location>
        <begin position="1003"/>
        <end position="1033"/>
    </location>
</feature>
<proteinExistence type="predicted"/>
<dbReference type="SMART" id="SM00180">
    <property type="entry name" value="EGF_Lam"/>
    <property type="match status" value="14"/>
</dbReference>
<dbReference type="FunFam" id="2.170.300.10:FF:000041">
    <property type="entry name" value="Tyrosine protein kinase receptor tie-1, putative"/>
    <property type="match status" value="1"/>
</dbReference>
<evidence type="ECO:0000256" key="7">
    <source>
        <dbReference type="SAM" id="Phobius"/>
    </source>
</evidence>
<feature type="disulfide bond" evidence="5">
    <location>
        <begin position="980"/>
        <end position="989"/>
    </location>
</feature>
<gene>
    <name evidence="11" type="primary">LOC108675076</name>
</gene>
<keyword evidence="2" id="KW-0732">Signal</keyword>
<feature type="domain" description="EGF-like" evidence="8">
    <location>
        <begin position="960"/>
        <end position="990"/>
    </location>
</feature>
<evidence type="ECO:0000259" key="9">
    <source>
        <dbReference type="PROSITE" id="PS51041"/>
    </source>
</evidence>
<feature type="domain" description="EGF-like" evidence="8">
    <location>
        <begin position="784"/>
        <end position="814"/>
    </location>
</feature>
<dbReference type="PROSITE" id="PS01186">
    <property type="entry name" value="EGF_2"/>
    <property type="match status" value="2"/>
</dbReference>
<feature type="compositionally biased region" description="Basic and acidic residues" evidence="6">
    <location>
        <begin position="1143"/>
        <end position="1155"/>
    </location>
</feature>
<feature type="region of interest" description="Disordered" evidence="6">
    <location>
        <begin position="1"/>
        <end position="28"/>
    </location>
</feature>
<feature type="compositionally biased region" description="Low complexity" evidence="6">
    <location>
        <begin position="1166"/>
        <end position="1179"/>
    </location>
</feature>
<feature type="region of interest" description="Disordered" evidence="6">
    <location>
        <begin position="1210"/>
        <end position="1255"/>
    </location>
</feature>
<feature type="transmembrane region" description="Helical" evidence="7">
    <location>
        <begin position="1099"/>
        <end position="1121"/>
    </location>
</feature>
<reference evidence="11" key="1">
    <citation type="submission" date="2025-08" db="UniProtKB">
        <authorList>
            <consortium name="RefSeq"/>
        </authorList>
    </citation>
    <scope>IDENTIFICATION</scope>
    <source>
        <tissue evidence="11">Whole organism</tissue>
    </source>
</reference>
<evidence type="ECO:0000256" key="5">
    <source>
        <dbReference type="PROSITE-ProRule" id="PRU00076"/>
    </source>
</evidence>
<evidence type="ECO:0000256" key="2">
    <source>
        <dbReference type="ARBA" id="ARBA00022729"/>
    </source>
</evidence>
<feature type="compositionally biased region" description="Polar residues" evidence="6">
    <location>
        <begin position="1572"/>
        <end position="1582"/>
    </location>
</feature>
<accession>A0A979FIR2</accession>
<sequence length="1626" mass="175694">MKPSSNTFPWEGYASSSQKGGSRDQRGTHELLLDGAFASPSSTYQYQRRLFDIRNDSAGVKDGARNAQRNKDNFELNSSCGAVQKINLFSEDQTKIAPKQSLLIESRAAFINSSEGSRSSGEMSWCKEKSTWRDGSLSDQPSLSAPYCSTPEGSLQAPSSHNPAVHPHYRRTPARPHISASYTPETNVDHAVARTTHVLRRIDPAMNNVLNCSSGNFLLSASLSDWDNVSSKGTESSTSQVDIQNKPENANYKTPLASRLHPFSYANLCLEFSTQLFSCQNNFFARKSFSLPSRLYLLAIIALIIIPVATNALTGPNVCSKQETYTSLVNVSVVKAYRVRTYVFCLSIPPKCSKYKMNYKTAYQTQSQTKTRTVDVCCSGYTRVPAEDRCKAICSQDCIHGVCLKPDLCRCEAGFSGPSCNIRMRACPEGKWGMGCVHDCPCLHEGKCDPLYGNCSCHAGWIGQYCEEKCPQNKYGMDCKDQCRCRNGGTCDHISGACYCPPGWTGPLCEKLCPSGTHGNACSNKCQCQNGGNCDPITGKCNCPPGWTGDVCANPCPIGSWSTNCTEVCDCYNGATCDHVTGRCKCTAGFLGNKCQKECPLGTYGVNCTETCDCKNGATCSHISGRCFCKEGWLGDDCSQSACPANQFGPSCSQMCSCETASTERCHPWTGECECKPGWAGVTCSRACPFYKYGEKCSSSCQCKNGAFCNPINGSCTCAPGYHGTLCEDTCPYGKYGQSCMLECRCANGNGCNHETGKCVCDSGWEGLQCAVTCPDGRYGANCTRECDCLHGGACHPETGECTCGPGHFGDRCEKTCEQGMHGTDCKYHCACVGPNVEGCDPETGKCLCKPGFRGVSCESRCSRGQYGENCNKRCDCKNEGSCHPETGKCICERGWNGADCNTPCRPHKHGVNCNQDCPTCSHGNGTCEHTTGACVCASGWRGPRCERTCIEGYWGINCENACQCRNGGECKPETGECVCLPGWTGANCSQPCAHDFFGYNCLQPCHCRNHASCRGNDGFCECLPGWMGPGCTQTCPEGYYGRQCLFVCNCPSEKFICHPVDGCKCRYGFGGDHCDQPMTSTIVDLEPLPPSPRHSSNAGIIMGLVFLIVLTVIVSLVLYYRRRVKSLKRELAVKYTANPHTTTDRPPKLSREPSLKVPPAPSPPDAAAKARAQRLSLKGGPDRPEAVHNSRMSDQHHFDNPVYAYQPVSKSQPNLADNNGQAGGSGGGAGGSGANGALNTIHNNLHHNHNKDTNNRHWDKLGSFTFDDDASCSVGAGAGPQHYDVPGSSTSRKAWEADSTNPNLYHSIDNLKDNRLVDHVYDEIKQKSPPQQGDPGGEYDRLTYSRPAVTVTPHYYRMPTTLPPAHTILPSTTLTSSPQPRHLPTIPTTITPTVPLPTTICTTNTTTTPFNTIPQLPFLTSSTITPHQLTTSTSHPSASTDPSLTSTNLVGSTSHKTTTTFSQPQPTTSTTISTITSSNNSTMSPEARTSRTPSTDSNSENDVTPPPLPGGHPLGKNFSSSVNKPKISSVKVSNLQPEASEDVYSTPRLNNLDVSLENDQSLMPDTFNNLASNNFPSTNPFRQMGQDRGLPEDNEDDDRTLLSAAADADDSASDTEADTMKIEGV</sequence>
<dbReference type="FunFam" id="2.170.300.10:FF:000002">
    <property type="entry name" value="Multiple epidermal growth factor-like domains 10"/>
    <property type="match status" value="3"/>
</dbReference>
<comment type="caution">
    <text evidence="5">Lacks conserved residue(s) required for the propagation of feature annotation.</text>
</comment>
<keyword evidence="7" id="KW-0812">Transmembrane</keyword>
<dbReference type="InterPro" id="IPR042635">
    <property type="entry name" value="MEGF10/SREC1/2-like"/>
</dbReference>
<feature type="compositionally biased region" description="Polar residues" evidence="6">
    <location>
        <begin position="1"/>
        <end position="20"/>
    </location>
</feature>
<feature type="domain" description="EGF-like" evidence="8">
    <location>
        <begin position="518"/>
        <end position="553"/>
    </location>
</feature>
<dbReference type="GO" id="GO:0005044">
    <property type="term" value="F:scavenger receptor activity"/>
    <property type="evidence" value="ECO:0007669"/>
    <property type="project" value="InterPro"/>
</dbReference>
<keyword evidence="1 5" id="KW-0245">EGF-like domain</keyword>
<dbReference type="PROSITE" id="PS51041">
    <property type="entry name" value="EMI"/>
    <property type="match status" value="1"/>
</dbReference>
<feature type="disulfide bond" evidence="5">
    <location>
        <begin position="543"/>
        <end position="552"/>
    </location>
</feature>
<feature type="compositionally biased region" description="Polar residues" evidence="6">
    <location>
        <begin position="1427"/>
        <end position="1457"/>
    </location>
</feature>
<feature type="compositionally biased region" description="Acidic residues" evidence="6">
    <location>
        <begin position="1608"/>
        <end position="1618"/>
    </location>
</feature>
<dbReference type="PRINTS" id="PR00011">
    <property type="entry name" value="EGFLAMININ"/>
</dbReference>
<feature type="domain" description="EGF-like" evidence="8">
    <location>
        <begin position="693"/>
        <end position="728"/>
    </location>
</feature>
<feature type="disulfide bond" evidence="5">
    <location>
        <begin position="1023"/>
        <end position="1032"/>
    </location>
</feature>
<dbReference type="Proteomes" id="UP000694843">
    <property type="component" value="Unplaced"/>
</dbReference>
<dbReference type="PROSITE" id="PS50026">
    <property type="entry name" value="EGF_3"/>
    <property type="match status" value="6"/>
</dbReference>
<feature type="compositionally biased region" description="Low complexity" evidence="6">
    <location>
        <begin position="1458"/>
        <end position="1483"/>
    </location>
</feature>
<evidence type="ECO:0000256" key="3">
    <source>
        <dbReference type="ARBA" id="ARBA00022737"/>
    </source>
</evidence>
<feature type="compositionally biased region" description="Polar residues" evidence="6">
    <location>
        <begin position="1491"/>
        <end position="1503"/>
    </location>
</feature>
<keyword evidence="7" id="KW-1133">Transmembrane helix</keyword>
<feature type="disulfide bond" evidence="5">
    <location>
        <begin position="500"/>
        <end position="509"/>
    </location>
</feature>
<dbReference type="Gene3D" id="2.170.300.10">
    <property type="entry name" value="Tie2 ligand-binding domain superfamily"/>
    <property type="match status" value="5"/>
</dbReference>
<dbReference type="OrthoDB" id="18487at2759"/>
<feature type="region of interest" description="Disordered" evidence="6">
    <location>
        <begin position="1139"/>
        <end position="1198"/>
    </location>
</feature>
<dbReference type="Pfam" id="PF00053">
    <property type="entry name" value="EGF_laminin"/>
    <property type="match status" value="3"/>
</dbReference>
<feature type="compositionally biased region" description="Gly residues" evidence="6">
    <location>
        <begin position="1222"/>
        <end position="1235"/>
    </location>
</feature>
<evidence type="ECO:0000256" key="4">
    <source>
        <dbReference type="ARBA" id="ARBA00023157"/>
    </source>
</evidence>
<feature type="domain" description="EGF-like" evidence="8">
    <location>
        <begin position="480"/>
        <end position="510"/>
    </location>
</feature>
<dbReference type="RefSeq" id="XP_047736155.1">
    <property type="nucleotide sequence ID" value="XM_047880199.1"/>
</dbReference>
<dbReference type="GeneID" id="108675076"/>
<evidence type="ECO:0000259" key="8">
    <source>
        <dbReference type="PROSITE" id="PS50026"/>
    </source>
</evidence>
<feature type="disulfide bond" evidence="5">
    <location>
        <begin position="804"/>
        <end position="813"/>
    </location>
</feature>
<protein>
    <submittedName>
        <fullName evidence="11">Protein draper isoform X1</fullName>
    </submittedName>
</protein>
<dbReference type="KEGG" id="hazt:108675076"/>
<dbReference type="PANTHER" id="PTHR24043:SF8">
    <property type="entry name" value="EGF-LIKE DOMAIN-CONTAINING PROTEIN"/>
    <property type="match status" value="1"/>
</dbReference>
<keyword evidence="7" id="KW-0472">Membrane</keyword>
<dbReference type="OMA" id="NQDCDSE"/>
<evidence type="ECO:0000256" key="1">
    <source>
        <dbReference type="ARBA" id="ARBA00022536"/>
    </source>
</evidence>
<feature type="region of interest" description="Disordered" evidence="6">
    <location>
        <begin position="1427"/>
        <end position="1523"/>
    </location>
</feature>
<evidence type="ECO:0000313" key="11">
    <source>
        <dbReference type="RefSeq" id="XP_047736155.1"/>
    </source>
</evidence>
<dbReference type="InterPro" id="IPR011489">
    <property type="entry name" value="EMI_domain"/>
</dbReference>
<name>A0A979FIR2_HYAAZ</name>
<feature type="disulfide bond" evidence="5">
    <location>
        <begin position="718"/>
        <end position="727"/>
    </location>
</feature>
<keyword evidence="3" id="KW-0677">Repeat</keyword>
<evidence type="ECO:0000313" key="10">
    <source>
        <dbReference type="Proteomes" id="UP000694843"/>
    </source>
</evidence>
<dbReference type="InterPro" id="IPR000742">
    <property type="entry name" value="EGF"/>
</dbReference>
<dbReference type="PANTHER" id="PTHR24043">
    <property type="entry name" value="SCAVENGER RECEPTOR CLASS F"/>
    <property type="match status" value="1"/>
</dbReference>
<organism evidence="10 11">
    <name type="scientific">Hyalella azteca</name>
    <name type="common">Amphipod</name>
    <dbReference type="NCBI Taxonomy" id="294128"/>
    <lineage>
        <taxon>Eukaryota</taxon>
        <taxon>Metazoa</taxon>
        <taxon>Ecdysozoa</taxon>
        <taxon>Arthropoda</taxon>
        <taxon>Crustacea</taxon>
        <taxon>Multicrustacea</taxon>
        <taxon>Malacostraca</taxon>
        <taxon>Eumalacostraca</taxon>
        <taxon>Peracarida</taxon>
        <taxon>Amphipoda</taxon>
        <taxon>Senticaudata</taxon>
        <taxon>Talitrida</taxon>
        <taxon>Talitroidea</taxon>
        <taxon>Hyalellidae</taxon>
        <taxon>Hyalella</taxon>
    </lineage>
</organism>
<dbReference type="CDD" id="cd00055">
    <property type="entry name" value="EGF_Lam"/>
    <property type="match status" value="1"/>
</dbReference>
<feature type="compositionally biased region" description="Basic and acidic residues" evidence="6">
    <location>
        <begin position="1181"/>
        <end position="1198"/>
    </location>
</feature>
<evidence type="ECO:0000256" key="6">
    <source>
        <dbReference type="SAM" id="MobiDB-lite"/>
    </source>
</evidence>
<feature type="region of interest" description="Disordered" evidence="6">
    <location>
        <begin position="136"/>
        <end position="164"/>
    </location>
</feature>
<feature type="region of interest" description="Disordered" evidence="6">
    <location>
        <begin position="1572"/>
        <end position="1626"/>
    </location>
</feature>
<dbReference type="InterPro" id="IPR002049">
    <property type="entry name" value="LE_dom"/>
</dbReference>
<keyword evidence="10" id="KW-1185">Reference proteome</keyword>
<keyword evidence="4 5" id="KW-1015">Disulfide bond</keyword>